<organism evidence="2 3">
    <name type="scientific">Candidatus Defluviicoccus seviourii</name>
    <dbReference type="NCBI Taxonomy" id="2565273"/>
    <lineage>
        <taxon>Bacteria</taxon>
        <taxon>Pseudomonadati</taxon>
        <taxon>Pseudomonadota</taxon>
        <taxon>Alphaproteobacteria</taxon>
        <taxon>Rhodospirillales</taxon>
        <taxon>Rhodospirillaceae</taxon>
        <taxon>Defluviicoccus</taxon>
    </lineage>
</organism>
<dbReference type="AlphaFoldDB" id="A0A564WE68"/>
<evidence type="ECO:0000313" key="3">
    <source>
        <dbReference type="Proteomes" id="UP000326641"/>
    </source>
</evidence>
<dbReference type="EMBL" id="UXAT02000023">
    <property type="protein sequence ID" value="VUX46797.1"/>
    <property type="molecule type" value="Genomic_DNA"/>
</dbReference>
<accession>A0A564WE68</accession>
<dbReference type="Proteomes" id="UP000326641">
    <property type="component" value="Unassembled WGS sequence"/>
</dbReference>
<evidence type="ECO:0000313" key="2">
    <source>
        <dbReference type="EMBL" id="VUX46797.1"/>
    </source>
</evidence>
<feature type="compositionally biased region" description="Basic and acidic residues" evidence="1">
    <location>
        <begin position="76"/>
        <end position="90"/>
    </location>
</feature>
<sequence length="122" mass="12901">MTQGIGAAISLTSGGARASVRSGLRSTRLSRGPPLLAHGMRSRPSFNSPRRGGGRLARWSAGQRSPLRRLGGSLSEEAHSHKERPAREEGVASEAVSFRIADPVSGFAPGPGGAHWRQRPDQ</sequence>
<reference evidence="2" key="1">
    <citation type="submission" date="2018-11" db="EMBL/GenBank/DDBJ databases">
        <authorList>
            <person name="Onetto C."/>
        </authorList>
    </citation>
    <scope>NUCLEOTIDE SEQUENCE [LARGE SCALE GENOMIC DNA]</scope>
</reference>
<feature type="region of interest" description="Disordered" evidence="1">
    <location>
        <begin position="1"/>
        <end position="122"/>
    </location>
</feature>
<comment type="caution">
    <text evidence="2">The sequence shown here is derived from an EMBL/GenBank/DDBJ whole genome shotgun (WGS) entry which is preliminary data.</text>
</comment>
<feature type="compositionally biased region" description="Low complexity" evidence="1">
    <location>
        <begin position="19"/>
        <end position="32"/>
    </location>
</feature>
<keyword evidence="3" id="KW-1185">Reference proteome</keyword>
<protein>
    <submittedName>
        <fullName evidence="2">Uncharacterized protein</fullName>
    </submittedName>
</protein>
<gene>
    <name evidence="2" type="ORF">DF3PA_30025</name>
</gene>
<evidence type="ECO:0000256" key="1">
    <source>
        <dbReference type="SAM" id="MobiDB-lite"/>
    </source>
</evidence>
<proteinExistence type="predicted"/>
<name>A0A564WE68_9PROT</name>